<evidence type="ECO:0000313" key="5">
    <source>
        <dbReference type="Proteomes" id="UP001304515"/>
    </source>
</evidence>
<accession>A0AA96F233</accession>
<feature type="transmembrane region" description="Helical" evidence="2">
    <location>
        <begin position="38"/>
        <end position="56"/>
    </location>
</feature>
<accession>A0AA96EWG6</accession>
<feature type="compositionally biased region" description="Polar residues" evidence="1">
    <location>
        <begin position="147"/>
        <end position="158"/>
    </location>
</feature>
<evidence type="ECO:0000256" key="2">
    <source>
        <dbReference type="SAM" id="Phobius"/>
    </source>
</evidence>
<dbReference type="KEGG" id="fcj:RN605_02390"/>
<keyword evidence="2" id="KW-0812">Transmembrane</keyword>
<name>A0AA96EWG6_9FLAO</name>
<feature type="region of interest" description="Disordered" evidence="1">
    <location>
        <begin position="143"/>
        <end position="169"/>
    </location>
</feature>
<dbReference type="RefSeq" id="WP_313321868.1">
    <property type="nucleotide sequence ID" value="NZ_CP134878.1"/>
</dbReference>
<dbReference type="Proteomes" id="UP001304515">
    <property type="component" value="Chromosome"/>
</dbReference>
<proteinExistence type="predicted"/>
<feature type="transmembrane region" description="Helical" evidence="2">
    <location>
        <begin position="12"/>
        <end position="31"/>
    </location>
</feature>
<keyword evidence="5" id="KW-1185">Reference proteome</keyword>
<gene>
    <name evidence="4" type="ORF">RN605_02390</name>
    <name evidence="3" type="ORF">RN608_09090</name>
</gene>
<evidence type="ECO:0008006" key="6">
    <source>
        <dbReference type="Google" id="ProtNLM"/>
    </source>
</evidence>
<feature type="transmembrane region" description="Helical" evidence="2">
    <location>
        <begin position="86"/>
        <end position="105"/>
    </location>
</feature>
<dbReference type="AlphaFoldDB" id="A0AA96EWG6"/>
<organism evidence="3">
    <name type="scientific">Flavobacterium capsici</name>
    <dbReference type="NCBI Taxonomy" id="3075618"/>
    <lineage>
        <taxon>Bacteria</taxon>
        <taxon>Pseudomonadati</taxon>
        <taxon>Bacteroidota</taxon>
        <taxon>Flavobacteriia</taxon>
        <taxon>Flavobacteriales</taxon>
        <taxon>Flavobacteriaceae</taxon>
        <taxon>Flavobacterium</taxon>
    </lineage>
</organism>
<sequence>MNDAHLHLVVNHFPIIGLMFATGILFFGLFSKTNTLKNTAYVLFIIVAVFGFLSMYTGEGAEEMVEDLPTVSHNIIHNHEEHAETFVLFLYAAGLLSLIGLYLNFKKHSKANIIAYAILGFALIGMYFAKEVGTTGGEIRHTEIRTDSASNSTDNATGEQQQEQEDHED</sequence>
<dbReference type="EMBL" id="CP134878">
    <property type="protein sequence ID" value="WNM18167.1"/>
    <property type="molecule type" value="Genomic_DNA"/>
</dbReference>
<keyword evidence="2" id="KW-0472">Membrane</keyword>
<evidence type="ECO:0000313" key="3">
    <source>
        <dbReference type="EMBL" id="WNM18167.1"/>
    </source>
</evidence>
<dbReference type="EMBL" id="CP134890">
    <property type="protein sequence ID" value="WNM22219.1"/>
    <property type="molecule type" value="Genomic_DNA"/>
</dbReference>
<evidence type="ECO:0000256" key="1">
    <source>
        <dbReference type="SAM" id="MobiDB-lite"/>
    </source>
</evidence>
<feature type="transmembrane region" description="Helical" evidence="2">
    <location>
        <begin position="112"/>
        <end position="129"/>
    </location>
</feature>
<keyword evidence="2" id="KW-1133">Transmembrane helix</keyword>
<evidence type="ECO:0000313" key="4">
    <source>
        <dbReference type="EMBL" id="WNM22219.1"/>
    </source>
</evidence>
<protein>
    <recommendedName>
        <fullName evidence="6">DUF2231 domain-containing protein</fullName>
    </recommendedName>
</protein>
<reference evidence="3 5" key="1">
    <citation type="submission" date="2023-09" db="EMBL/GenBank/DDBJ databases">
        <title>Flavobacterium sp. a novel bacteria isolate from Pepper rhizosphere.</title>
        <authorList>
            <person name="Peng Y."/>
            <person name="Lee J."/>
        </authorList>
    </citation>
    <scope>NUCLEOTIDE SEQUENCE</scope>
    <source>
        <strain evidence="3">PMR2A8</strain>
        <strain evidence="4 5">PMTSA4</strain>
    </source>
</reference>